<proteinExistence type="predicted"/>
<dbReference type="InterPro" id="IPR046960">
    <property type="entry name" value="PPR_At4g14850-like_plant"/>
</dbReference>
<accession>A0A4V6A7A3</accession>
<dbReference type="EMBL" id="RCHU01000681">
    <property type="protein sequence ID" value="TKR98355.1"/>
    <property type="molecule type" value="Genomic_DNA"/>
</dbReference>
<keyword evidence="1" id="KW-0677">Repeat</keyword>
<dbReference type="InterPro" id="IPR011990">
    <property type="entry name" value="TPR-like_helical_dom_sf"/>
</dbReference>
<name>A0A4V6A7A3_POPAL</name>
<gene>
    <name evidence="2" type="ORF">D5086_0000204900</name>
</gene>
<comment type="caution">
    <text evidence="2">The sequence shown here is derived from an EMBL/GenBank/DDBJ whole genome shotgun (WGS) entry which is preliminary data.</text>
</comment>
<evidence type="ECO:0008006" key="3">
    <source>
        <dbReference type="Google" id="ProtNLM"/>
    </source>
</evidence>
<reference evidence="2" key="1">
    <citation type="submission" date="2018-10" db="EMBL/GenBank/DDBJ databases">
        <title>Population genomic analysis revealed the cold adaptation of white poplar.</title>
        <authorList>
            <person name="Liu Y.-J."/>
        </authorList>
    </citation>
    <scope>NUCLEOTIDE SEQUENCE [LARGE SCALE GENOMIC DNA]</scope>
    <source>
        <strain evidence="2">PAL-ZL1</strain>
    </source>
</reference>
<dbReference type="GO" id="GO:0003723">
    <property type="term" value="F:RNA binding"/>
    <property type="evidence" value="ECO:0007669"/>
    <property type="project" value="InterPro"/>
</dbReference>
<dbReference type="AlphaFoldDB" id="A0A4V6A7A3"/>
<organism evidence="2">
    <name type="scientific">Populus alba</name>
    <name type="common">White poplar</name>
    <dbReference type="NCBI Taxonomy" id="43335"/>
    <lineage>
        <taxon>Eukaryota</taxon>
        <taxon>Viridiplantae</taxon>
        <taxon>Streptophyta</taxon>
        <taxon>Embryophyta</taxon>
        <taxon>Tracheophyta</taxon>
        <taxon>Spermatophyta</taxon>
        <taxon>Magnoliopsida</taxon>
        <taxon>eudicotyledons</taxon>
        <taxon>Gunneridae</taxon>
        <taxon>Pentapetalae</taxon>
        <taxon>rosids</taxon>
        <taxon>fabids</taxon>
        <taxon>Malpighiales</taxon>
        <taxon>Salicaceae</taxon>
        <taxon>Saliceae</taxon>
        <taxon>Populus</taxon>
    </lineage>
</organism>
<evidence type="ECO:0000256" key="1">
    <source>
        <dbReference type="ARBA" id="ARBA00022737"/>
    </source>
</evidence>
<evidence type="ECO:0000313" key="2">
    <source>
        <dbReference type="EMBL" id="TKR98355.1"/>
    </source>
</evidence>
<dbReference type="PANTHER" id="PTHR47926:SF466">
    <property type="entry name" value="(WILD MALAYSIAN BANANA) HYPOTHETICAL PROTEIN"/>
    <property type="match status" value="1"/>
</dbReference>
<dbReference type="InterPro" id="IPR002885">
    <property type="entry name" value="PPR_rpt"/>
</dbReference>
<dbReference type="PANTHER" id="PTHR47926">
    <property type="entry name" value="PENTATRICOPEPTIDE REPEAT-CONTAINING PROTEIN"/>
    <property type="match status" value="1"/>
</dbReference>
<protein>
    <recommendedName>
        <fullName evidence="3">Pentatricopeptide repeat-containing protein</fullName>
    </recommendedName>
</protein>
<sequence>MCLDVNCPFTYVDLQNSLIDMHSKCGNLNFSRKIFNSMPERTVISWNAMLAGKISHGGLEDKGLEIFDEMVEGNDEVEAEIEHYGVHSNTNFDEFVGRHTVEIGPEKCWELCHSFKFICLCKEDGRCEECEGVDDGEGKL</sequence>
<dbReference type="STRING" id="43335.A0A4V6A7A3"/>
<dbReference type="Pfam" id="PF01535">
    <property type="entry name" value="PPR"/>
    <property type="match status" value="2"/>
</dbReference>
<dbReference type="Gene3D" id="1.25.40.10">
    <property type="entry name" value="Tetratricopeptide repeat domain"/>
    <property type="match status" value="1"/>
</dbReference>
<dbReference type="GO" id="GO:0009451">
    <property type="term" value="P:RNA modification"/>
    <property type="evidence" value="ECO:0007669"/>
    <property type="project" value="InterPro"/>
</dbReference>